<dbReference type="PANTHER" id="PTHR19305:SF9">
    <property type="entry name" value="SYNAPTOSOMAL-ASSOCIATED PROTEIN 29"/>
    <property type="match status" value="1"/>
</dbReference>
<dbReference type="InParanoid" id="A0A177C643"/>
<reference evidence="2 3" key="1">
    <citation type="submission" date="2016-05" db="EMBL/GenBank/DDBJ databases">
        <title>Comparative analysis of secretome profiles of manganese(II)-oxidizing ascomycete fungi.</title>
        <authorList>
            <consortium name="DOE Joint Genome Institute"/>
            <person name="Zeiner C.A."/>
            <person name="Purvine S.O."/>
            <person name="Zink E.M."/>
            <person name="Wu S."/>
            <person name="Pasa-Tolic L."/>
            <person name="Chaput D.L."/>
            <person name="Haridas S."/>
            <person name="Grigoriev I.V."/>
            <person name="Santelli C.M."/>
            <person name="Hansel C.M."/>
        </authorList>
    </citation>
    <scope>NUCLEOTIDE SEQUENCE [LARGE SCALE GENOMIC DNA]</scope>
    <source>
        <strain evidence="2 3">AP3s5-JAC2a</strain>
    </source>
</reference>
<sequence>DSEPDLTAVKQEIRTFKLADVHRTRTALSLAHSAREIGLSTLSRLRTQNERLANTDIHIHEAGVQNRIASQQIRTLKRARRFLPAAGNPFTAGRRGRQGDEAALAVHRREREQRDALRWARWEEAFRRRVTVTVALPAEDGKLARLVERAKYQFEPDSEDDLFEGEIEGNLDRLVEVAPQLREIAVEMGRAVEEGTRRLEGMMERMDAVDDGLVRNRHALGRV</sequence>
<gene>
    <name evidence="2" type="ORF">CC84DRAFT_1046046</name>
</gene>
<name>A0A177C643_9PLEO</name>
<dbReference type="Gene3D" id="1.20.5.110">
    <property type="match status" value="2"/>
</dbReference>
<dbReference type="GO" id="GO:0019905">
    <property type="term" value="F:syntaxin binding"/>
    <property type="evidence" value="ECO:0007669"/>
    <property type="project" value="TreeGrafter"/>
</dbReference>
<dbReference type="AlphaFoldDB" id="A0A177C643"/>
<feature type="non-terminal residue" evidence="2">
    <location>
        <position position="1"/>
    </location>
</feature>
<dbReference type="Proteomes" id="UP000077069">
    <property type="component" value="Unassembled WGS sequence"/>
</dbReference>
<dbReference type="GO" id="GO:0031201">
    <property type="term" value="C:SNARE complex"/>
    <property type="evidence" value="ECO:0007669"/>
    <property type="project" value="TreeGrafter"/>
</dbReference>
<dbReference type="GO" id="GO:0005484">
    <property type="term" value="F:SNAP receptor activity"/>
    <property type="evidence" value="ECO:0007669"/>
    <property type="project" value="TreeGrafter"/>
</dbReference>
<accession>A0A177C643</accession>
<dbReference type="FunCoup" id="A0A177C643">
    <property type="interactions" value="119"/>
</dbReference>
<dbReference type="GeneID" id="28756899"/>
<evidence type="ECO:0000313" key="2">
    <source>
        <dbReference type="EMBL" id="OAG02995.1"/>
    </source>
</evidence>
<dbReference type="GO" id="GO:0005886">
    <property type="term" value="C:plasma membrane"/>
    <property type="evidence" value="ECO:0007669"/>
    <property type="project" value="TreeGrafter"/>
</dbReference>
<dbReference type="STRING" id="1460663.A0A177C643"/>
<protein>
    <recommendedName>
        <fullName evidence="4">t-SNARE coiled-coil homology domain-containing protein</fullName>
    </recommendedName>
</protein>
<evidence type="ECO:0000256" key="1">
    <source>
        <dbReference type="ARBA" id="ARBA00009480"/>
    </source>
</evidence>
<evidence type="ECO:0000313" key="3">
    <source>
        <dbReference type="Proteomes" id="UP000077069"/>
    </source>
</evidence>
<proteinExistence type="inferred from homology"/>
<dbReference type="PANTHER" id="PTHR19305">
    <property type="entry name" value="SYNAPTOSOMAL ASSOCIATED PROTEIN"/>
    <property type="match status" value="1"/>
</dbReference>
<evidence type="ECO:0008006" key="4">
    <source>
        <dbReference type="Google" id="ProtNLM"/>
    </source>
</evidence>
<feature type="non-terminal residue" evidence="2">
    <location>
        <position position="223"/>
    </location>
</feature>
<dbReference type="GO" id="GO:0006906">
    <property type="term" value="P:vesicle fusion"/>
    <property type="evidence" value="ECO:0007669"/>
    <property type="project" value="TreeGrafter"/>
</dbReference>
<keyword evidence="3" id="KW-1185">Reference proteome</keyword>
<organism evidence="2 3">
    <name type="scientific">Paraphaeosphaeria sporulosa</name>
    <dbReference type="NCBI Taxonomy" id="1460663"/>
    <lineage>
        <taxon>Eukaryota</taxon>
        <taxon>Fungi</taxon>
        <taxon>Dikarya</taxon>
        <taxon>Ascomycota</taxon>
        <taxon>Pezizomycotina</taxon>
        <taxon>Dothideomycetes</taxon>
        <taxon>Pleosporomycetidae</taxon>
        <taxon>Pleosporales</taxon>
        <taxon>Massarineae</taxon>
        <taxon>Didymosphaeriaceae</taxon>
        <taxon>Paraphaeosphaeria</taxon>
    </lineage>
</organism>
<dbReference type="OrthoDB" id="18679at2759"/>
<dbReference type="GO" id="GO:0006887">
    <property type="term" value="P:exocytosis"/>
    <property type="evidence" value="ECO:0007669"/>
    <property type="project" value="TreeGrafter"/>
</dbReference>
<dbReference type="EMBL" id="KV441555">
    <property type="protein sequence ID" value="OAG02995.1"/>
    <property type="molecule type" value="Genomic_DNA"/>
</dbReference>
<dbReference type="RefSeq" id="XP_018033360.1">
    <property type="nucleotide sequence ID" value="XM_018173413.1"/>
</dbReference>
<comment type="similarity">
    <text evidence="1">Belongs to the SNAP-25 family.</text>
</comment>
<dbReference type="SUPFAM" id="SSF58038">
    <property type="entry name" value="SNARE fusion complex"/>
    <property type="match status" value="2"/>
</dbReference>